<feature type="compositionally biased region" description="Polar residues" evidence="1">
    <location>
        <begin position="27"/>
        <end position="41"/>
    </location>
</feature>
<evidence type="ECO:0000313" key="3">
    <source>
        <dbReference type="Proteomes" id="UP000324800"/>
    </source>
</evidence>
<dbReference type="PANTHER" id="PTHR33050:SF7">
    <property type="entry name" value="RIBONUCLEASE H"/>
    <property type="match status" value="1"/>
</dbReference>
<accession>A0A5J4W0V0</accession>
<evidence type="ECO:0000256" key="1">
    <source>
        <dbReference type="SAM" id="MobiDB-lite"/>
    </source>
</evidence>
<evidence type="ECO:0000313" key="2">
    <source>
        <dbReference type="EMBL" id="KAA6388458.1"/>
    </source>
</evidence>
<comment type="caution">
    <text evidence="2">The sequence shown here is derived from an EMBL/GenBank/DDBJ whole genome shotgun (WGS) entry which is preliminary data.</text>
</comment>
<protein>
    <submittedName>
        <fullName evidence="2">Uncharacterized protein</fullName>
    </submittedName>
</protein>
<feature type="region of interest" description="Disordered" evidence="1">
    <location>
        <begin position="1"/>
        <end position="41"/>
    </location>
</feature>
<reference evidence="2 3" key="1">
    <citation type="submission" date="2019-03" db="EMBL/GenBank/DDBJ databases">
        <title>Single cell metagenomics reveals metabolic interactions within the superorganism composed of flagellate Streblomastix strix and complex community of Bacteroidetes bacteria on its surface.</title>
        <authorList>
            <person name="Treitli S.C."/>
            <person name="Kolisko M."/>
            <person name="Husnik F."/>
            <person name="Keeling P."/>
            <person name="Hampl V."/>
        </authorList>
    </citation>
    <scope>NUCLEOTIDE SEQUENCE [LARGE SCALE GENOMIC DNA]</scope>
    <source>
        <strain evidence="2">ST1C</strain>
    </source>
</reference>
<dbReference type="PANTHER" id="PTHR33050">
    <property type="entry name" value="REVERSE TRANSCRIPTASE DOMAIN-CONTAINING PROTEIN"/>
    <property type="match status" value="1"/>
</dbReference>
<gene>
    <name evidence="2" type="ORF">EZS28_016015</name>
</gene>
<name>A0A5J4W0V0_9EUKA</name>
<organism evidence="2 3">
    <name type="scientific">Streblomastix strix</name>
    <dbReference type="NCBI Taxonomy" id="222440"/>
    <lineage>
        <taxon>Eukaryota</taxon>
        <taxon>Metamonada</taxon>
        <taxon>Preaxostyla</taxon>
        <taxon>Oxymonadida</taxon>
        <taxon>Streblomastigidae</taxon>
        <taxon>Streblomastix</taxon>
    </lineage>
</organism>
<dbReference type="InterPro" id="IPR052055">
    <property type="entry name" value="Hepadnavirus_pol/RT"/>
</dbReference>
<dbReference type="EMBL" id="SNRW01003975">
    <property type="protein sequence ID" value="KAA6388458.1"/>
    <property type="molecule type" value="Genomic_DNA"/>
</dbReference>
<sequence length="844" mass="96570">MLEWRPREKRMVIDADKTPADEDDESSGNTASRNIGTQRNTCTKQIKSEDKVVELDQWNTDSTNGHLTCLNISRISDPATKQKGTQRIQRYSNSDGGVQESNIHRTFSWYNQGDQVYQSQLSNLYCIKSRWKIPQDVGLSKFELDYVVSPLQDGRPGRAETIDKIRRLYHNLGFERNIPLYSCQQVASAIFQILIPGKKVQLYGSTIRMEEKPIIIQLNACSSNQCDQKIMEYQDLHIYGRYDSNGQIQRVFESQNIRYILISSRFCLATFSEKMHNIPKGNLLVLRLAVQFDDNGDKNDYLQSENVECKTKDLVTNSFCYINCLNLRARILNCRNQFPQVSILSNLAIDEFIKQSEIGSSDKVYMKWQCQTKQIHFGQSTYNPEMEHDLAEKQAGILECRSVAEGMILGIQQLMRISCNFSIFETTELSFLVQMKTKCLLLQIGNSTAEYCIRHWRAASIIVHFMRQIHITLKELGIAKVTVHIPGKENTQADVLSRLSWRGVFKVNPEILQPALASVGNYPTLDDFAHRMAKQCARNCSPLEDHRAVARNAFTIPWKDEILFLHPPIGQTLRAIQEFKGDQTVAALILPKWALYKYQAMLPPIQNRMTLGLSQQILLEDGIRSDKYAEGESLYRSHASQSGLYGNAIDELIKATTFEKWRKRRYGLTLLANYMKVETNNVSIFMVDEPVVELINALTLVKSNGEPKYRQKFKNMRKRSCATLQQFSKIPDISKSSLIKAFSKGLLLQITAKAIYPTIWIQQILIDNIQKNRPTNIDQKQQVAMALVEAFCAAWMTELVLMKESEMILDKDQISIETKTSKGGGIKLNHTIVFIKREGQICPE</sequence>
<dbReference type="Proteomes" id="UP000324800">
    <property type="component" value="Unassembled WGS sequence"/>
</dbReference>
<dbReference type="AlphaFoldDB" id="A0A5J4W0V0"/>
<feature type="compositionally biased region" description="Basic and acidic residues" evidence="1">
    <location>
        <begin position="1"/>
        <end position="20"/>
    </location>
</feature>
<proteinExistence type="predicted"/>
<dbReference type="OrthoDB" id="6380429at2759"/>